<organism evidence="2 3">
    <name type="scientific">Pisolithus microcarpus 441</name>
    <dbReference type="NCBI Taxonomy" id="765257"/>
    <lineage>
        <taxon>Eukaryota</taxon>
        <taxon>Fungi</taxon>
        <taxon>Dikarya</taxon>
        <taxon>Basidiomycota</taxon>
        <taxon>Agaricomycotina</taxon>
        <taxon>Agaricomycetes</taxon>
        <taxon>Agaricomycetidae</taxon>
        <taxon>Boletales</taxon>
        <taxon>Sclerodermatineae</taxon>
        <taxon>Pisolithaceae</taxon>
        <taxon>Pisolithus</taxon>
    </lineage>
</organism>
<evidence type="ECO:0000256" key="1">
    <source>
        <dbReference type="SAM" id="MobiDB-lite"/>
    </source>
</evidence>
<dbReference type="HOGENOM" id="CLU_3033294_0_0_1"/>
<gene>
    <name evidence="2" type="ORF">PISMIDRAFT_671279</name>
</gene>
<evidence type="ECO:0000313" key="3">
    <source>
        <dbReference type="Proteomes" id="UP000054018"/>
    </source>
</evidence>
<keyword evidence="3" id="KW-1185">Reference proteome</keyword>
<protein>
    <submittedName>
        <fullName evidence="2">Uncharacterized protein</fullName>
    </submittedName>
</protein>
<feature type="compositionally biased region" description="Low complexity" evidence="1">
    <location>
        <begin position="1"/>
        <end position="16"/>
    </location>
</feature>
<dbReference type="Proteomes" id="UP000054018">
    <property type="component" value="Unassembled WGS sequence"/>
</dbReference>
<sequence>MTCSNSSLSLHSSPQSCTDMQRTPTRPRIQFHFARRVLTIVGTGTLIIAHTKAAA</sequence>
<name>A0A0C9ZL83_9AGAM</name>
<dbReference type="EMBL" id="KN833687">
    <property type="protein sequence ID" value="KIK30156.1"/>
    <property type="molecule type" value="Genomic_DNA"/>
</dbReference>
<proteinExistence type="predicted"/>
<accession>A0A0C9ZL83</accession>
<reference evidence="3" key="2">
    <citation type="submission" date="2015-01" db="EMBL/GenBank/DDBJ databases">
        <title>Evolutionary Origins and Diversification of the Mycorrhizal Mutualists.</title>
        <authorList>
            <consortium name="DOE Joint Genome Institute"/>
            <consortium name="Mycorrhizal Genomics Consortium"/>
            <person name="Kohler A."/>
            <person name="Kuo A."/>
            <person name="Nagy L.G."/>
            <person name="Floudas D."/>
            <person name="Copeland A."/>
            <person name="Barry K.W."/>
            <person name="Cichocki N."/>
            <person name="Veneault-Fourrey C."/>
            <person name="LaButti K."/>
            <person name="Lindquist E.A."/>
            <person name="Lipzen A."/>
            <person name="Lundell T."/>
            <person name="Morin E."/>
            <person name="Murat C."/>
            <person name="Riley R."/>
            <person name="Ohm R."/>
            <person name="Sun H."/>
            <person name="Tunlid A."/>
            <person name="Henrissat B."/>
            <person name="Grigoriev I.V."/>
            <person name="Hibbett D.S."/>
            <person name="Martin F."/>
        </authorList>
    </citation>
    <scope>NUCLEOTIDE SEQUENCE [LARGE SCALE GENOMIC DNA]</scope>
    <source>
        <strain evidence="3">441</strain>
    </source>
</reference>
<feature type="region of interest" description="Disordered" evidence="1">
    <location>
        <begin position="1"/>
        <end position="24"/>
    </location>
</feature>
<reference evidence="2 3" key="1">
    <citation type="submission" date="2014-04" db="EMBL/GenBank/DDBJ databases">
        <authorList>
            <consortium name="DOE Joint Genome Institute"/>
            <person name="Kuo A."/>
            <person name="Kohler A."/>
            <person name="Costa M.D."/>
            <person name="Nagy L.G."/>
            <person name="Floudas D."/>
            <person name="Copeland A."/>
            <person name="Barry K.W."/>
            <person name="Cichocki N."/>
            <person name="Veneault-Fourrey C."/>
            <person name="LaButti K."/>
            <person name="Lindquist E.A."/>
            <person name="Lipzen A."/>
            <person name="Lundell T."/>
            <person name="Morin E."/>
            <person name="Murat C."/>
            <person name="Sun H."/>
            <person name="Tunlid A."/>
            <person name="Henrissat B."/>
            <person name="Grigoriev I.V."/>
            <person name="Hibbett D.S."/>
            <person name="Martin F."/>
            <person name="Nordberg H.P."/>
            <person name="Cantor M.N."/>
            <person name="Hua S.X."/>
        </authorList>
    </citation>
    <scope>NUCLEOTIDE SEQUENCE [LARGE SCALE GENOMIC DNA]</scope>
    <source>
        <strain evidence="2 3">441</strain>
    </source>
</reference>
<dbReference type="AlphaFoldDB" id="A0A0C9ZL83"/>
<evidence type="ECO:0000313" key="2">
    <source>
        <dbReference type="EMBL" id="KIK30156.1"/>
    </source>
</evidence>